<evidence type="ECO:0000256" key="1">
    <source>
        <dbReference type="SAM" id="Phobius"/>
    </source>
</evidence>
<comment type="caution">
    <text evidence="2">The sequence shown here is derived from an EMBL/GenBank/DDBJ whole genome shotgun (WGS) entry which is preliminary data.</text>
</comment>
<dbReference type="Proteomes" id="UP000034036">
    <property type="component" value="Unassembled WGS sequence"/>
</dbReference>
<proteinExistence type="predicted"/>
<accession>A0A0G0ZJQ4</accession>
<keyword evidence="1" id="KW-0812">Transmembrane</keyword>
<reference evidence="2 3" key="1">
    <citation type="journal article" date="2015" name="Nature">
        <title>rRNA introns, odd ribosomes, and small enigmatic genomes across a large radiation of phyla.</title>
        <authorList>
            <person name="Brown C.T."/>
            <person name="Hug L.A."/>
            <person name="Thomas B.C."/>
            <person name="Sharon I."/>
            <person name="Castelle C.J."/>
            <person name="Singh A."/>
            <person name="Wilkins M.J."/>
            <person name="Williams K.H."/>
            <person name="Banfield J.F."/>
        </authorList>
    </citation>
    <scope>NUCLEOTIDE SEQUENCE [LARGE SCALE GENOMIC DNA]</scope>
</reference>
<sequence>MISSLKNLENFFIISITISFFLIHNFVLDNFSGLTMPVFYFFLRPILFASLGIILLAQAIKALRKGQKDIKKPPGVKEYAFTLGDTSDEIEKIIATKEKTTMEVMDCEKKFLESNT</sequence>
<feature type="transmembrane region" description="Helical" evidence="1">
    <location>
        <begin position="7"/>
        <end position="27"/>
    </location>
</feature>
<gene>
    <name evidence="2" type="ORF">UV11_C0001G0070</name>
</gene>
<dbReference type="EMBL" id="LCDF01000001">
    <property type="protein sequence ID" value="KKS48975.1"/>
    <property type="molecule type" value="Genomic_DNA"/>
</dbReference>
<dbReference type="AlphaFoldDB" id="A0A0G0ZJQ4"/>
<evidence type="ECO:0000313" key="2">
    <source>
        <dbReference type="EMBL" id="KKS48975.1"/>
    </source>
</evidence>
<organism evidence="2 3">
    <name type="scientific">Candidatus Giovannonibacteria bacterium GW2011_GWF2_42_19</name>
    <dbReference type="NCBI Taxonomy" id="1618659"/>
    <lineage>
        <taxon>Bacteria</taxon>
        <taxon>Candidatus Giovannoniibacteriota</taxon>
    </lineage>
</organism>
<keyword evidence="1" id="KW-1133">Transmembrane helix</keyword>
<dbReference type="STRING" id="1618659.UV11_C0001G0070"/>
<feature type="transmembrane region" description="Helical" evidence="1">
    <location>
        <begin position="39"/>
        <end position="63"/>
    </location>
</feature>
<protein>
    <submittedName>
        <fullName evidence="2">Uncharacterized protein</fullName>
    </submittedName>
</protein>
<evidence type="ECO:0000313" key="3">
    <source>
        <dbReference type="Proteomes" id="UP000034036"/>
    </source>
</evidence>
<name>A0A0G0ZJQ4_9BACT</name>
<keyword evidence="1" id="KW-0472">Membrane</keyword>